<keyword evidence="3" id="KW-1185">Reference proteome</keyword>
<evidence type="ECO:0000256" key="1">
    <source>
        <dbReference type="SAM" id="MobiDB-lite"/>
    </source>
</evidence>
<dbReference type="KEGG" id="lha:LHA_2300"/>
<sequence length="50" mass="5656">MKKEKTKRELQKDTLKQVSGGKKRRPSTPPPAKDERPDRGTVGPLIRADE</sequence>
<feature type="region of interest" description="Disordered" evidence="1">
    <location>
        <begin position="1"/>
        <end position="50"/>
    </location>
</feature>
<organism evidence="2 3">
    <name type="scientific">Legionella hackeliae</name>
    <dbReference type="NCBI Taxonomy" id="449"/>
    <lineage>
        <taxon>Bacteria</taxon>
        <taxon>Pseudomonadati</taxon>
        <taxon>Pseudomonadota</taxon>
        <taxon>Gammaproteobacteria</taxon>
        <taxon>Legionellales</taxon>
        <taxon>Legionellaceae</taxon>
        <taxon>Legionella</taxon>
    </lineage>
</organism>
<dbReference type="AlphaFoldDB" id="A0A0A8UX32"/>
<feature type="compositionally biased region" description="Basic and acidic residues" evidence="1">
    <location>
        <begin position="1"/>
        <end position="15"/>
    </location>
</feature>
<protein>
    <submittedName>
        <fullName evidence="2">Uncharacterized protein</fullName>
    </submittedName>
</protein>
<reference evidence="3" key="1">
    <citation type="submission" date="2014-09" db="EMBL/GenBank/DDBJ databases">
        <authorList>
            <person name="Gomez-Valero L."/>
        </authorList>
    </citation>
    <scope>NUCLEOTIDE SEQUENCE [LARGE SCALE GENOMIC DNA]</scope>
    <source>
        <strain evidence="3">ATCC35250</strain>
    </source>
</reference>
<evidence type="ECO:0000313" key="2">
    <source>
        <dbReference type="EMBL" id="CEK11319.1"/>
    </source>
</evidence>
<dbReference type="Proteomes" id="UP000032803">
    <property type="component" value="Chromosome I"/>
</dbReference>
<name>A0A0A8UX32_LEGHA</name>
<evidence type="ECO:0000313" key="3">
    <source>
        <dbReference type="Proteomes" id="UP000032803"/>
    </source>
</evidence>
<accession>A0A0A8UX32</accession>
<dbReference type="EMBL" id="LN681225">
    <property type="protein sequence ID" value="CEK11319.1"/>
    <property type="molecule type" value="Genomic_DNA"/>
</dbReference>
<proteinExistence type="predicted"/>
<dbReference type="PATRIC" id="fig|449.7.peg.159"/>
<dbReference type="HOGENOM" id="CLU_3119299_0_0_6"/>
<gene>
    <name evidence="2" type="ORF">LHA_2300</name>
</gene>